<name>A0A8T2ZHP1_POPDE</name>
<sequence>MLSVLDKILEGLMWGPKGTVAKIAKALNEELSSSIRNANCYEFLHYHNCTDQSPAYFDDNWKSHKELSFAGTNKNVLLSQKKRRRKGTQGKGYLLWNAALLPTWELGSEGHEPKREELVHIAPAESLIMCSWATLFAFSRIVQIARLSASSVLVNQ</sequence>
<dbReference type="EMBL" id="JACEGQ020000002">
    <property type="protein sequence ID" value="KAH8516916.1"/>
    <property type="molecule type" value="Genomic_DNA"/>
</dbReference>
<evidence type="ECO:0000313" key="1">
    <source>
        <dbReference type="EMBL" id="KAH8516916.1"/>
    </source>
</evidence>
<evidence type="ECO:0000313" key="2">
    <source>
        <dbReference type="Proteomes" id="UP000807159"/>
    </source>
</evidence>
<proteinExistence type="predicted"/>
<protein>
    <submittedName>
        <fullName evidence="1">Uncharacterized protein</fullName>
    </submittedName>
</protein>
<dbReference type="Proteomes" id="UP000807159">
    <property type="component" value="Chromosome 2"/>
</dbReference>
<organism evidence="1 2">
    <name type="scientific">Populus deltoides</name>
    <name type="common">Eastern poplar</name>
    <name type="synonym">Eastern cottonwood</name>
    <dbReference type="NCBI Taxonomy" id="3696"/>
    <lineage>
        <taxon>Eukaryota</taxon>
        <taxon>Viridiplantae</taxon>
        <taxon>Streptophyta</taxon>
        <taxon>Embryophyta</taxon>
        <taxon>Tracheophyta</taxon>
        <taxon>Spermatophyta</taxon>
        <taxon>Magnoliopsida</taxon>
        <taxon>eudicotyledons</taxon>
        <taxon>Gunneridae</taxon>
        <taxon>Pentapetalae</taxon>
        <taxon>rosids</taxon>
        <taxon>fabids</taxon>
        <taxon>Malpighiales</taxon>
        <taxon>Salicaceae</taxon>
        <taxon>Saliceae</taxon>
        <taxon>Populus</taxon>
    </lineage>
</organism>
<dbReference type="AlphaFoldDB" id="A0A8T2ZHP1"/>
<keyword evidence="2" id="KW-1185">Reference proteome</keyword>
<gene>
    <name evidence="1" type="ORF">H0E87_005034</name>
</gene>
<accession>A0A8T2ZHP1</accession>
<comment type="caution">
    <text evidence="1">The sequence shown here is derived from an EMBL/GenBank/DDBJ whole genome shotgun (WGS) entry which is preliminary data.</text>
</comment>
<reference evidence="1" key="1">
    <citation type="journal article" date="2021" name="J. Hered.">
        <title>Genome Assembly of Salicaceae Populus deltoides (Eastern Cottonwood) I-69 Based on Nanopore Sequencing and Hi-C Technologies.</title>
        <authorList>
            <person name="Bai S."/>
            <person name="Wu H."/>
            <person name="Zhang J."/>
            <person name="Pan Z."/>
            <person name="Zhao W."/>
            <person name="Li Z."/>
            <person name="Tong C."/>
        </authorList>
    </citation>
    <scope>NUCLEOTIDE SEQUENCE</scope>
    <source>
        <tissue evidence="1">Leaf</tissue>
    </source>
</reference>